<feature type="domain" description="Transcription elongation factor GreA/GreB C-terminal" evidence="1">
    <location>
        <begin position="52"/>
        <end position="122"/>
    </location>
</feature>
<proteinExistence type="predicted"/>
<organism evidence="3 4">
    <name type="scientific">Parahaliea mediterranea</name>
    <dbReference type="NCBI Taxonomy" id="651086"/>
    <lineage>
        <taxon>Bacteria</taxon>
        <taxon>Pseudomonadati</taxon>
        <taxon>Pseudomonadota</taxon>
        <taxon>Gammaproteobacteria</taxon>
        <taxon>Cellvibrionales</taxon>
        <taxon>Halieaceae</taxon>
        <taxon>Parahaliea</taxon>
    </lineage>
</organism>
<feature type="domain" description="Regulator of nucleoside diphosphate kinase N-terminal" evidence="2">
    <location>
        <begin position="10"/>
        <end position="44"/>
    </location>
</feature>
<dbReference type="InterPro" id="IPR023459">
    <property type="entry name" value="Tscrpt_elong_fac_GreA/B_fam"/>
</dbReference>
<dbReference type="PANTHER" id="PTHR30437:SF5">
    <property type="entry name" value="REGULATOR OF NUCLEOSIDE DIPHOSPHATE KINASE"/>
    <property type="match status" value="1"/>
</dbReference>
<dbReference type="SUPFAM" id="SSF54534">
    <property type="entry name" value="FKBP-like"/>
    <property type="match status" value="1"/>
</dbReference>
<dbReference type="GO" id="GO:0006354">
    <property type="term" value="P:DNA-templated transcription elongation"/>
    <property type="evidence" value="ECO:0007669"/>
    <property type="project" value="TreeGrafter"/>
</dbReference>
<name>A0A939IIM0_9GAMM</name>
<dbReference type="Proteomes" id="UP000664303">
    <property type="component" value="Unassembled WGS sequence"/>
</dbReference>
<dbReference type="PROSITE" id="PS00830">
    <property type="entry name" value="GREAB_2"/>
    <property type="match status" value="1"/>
</dbReference>
<accession>A0A939IIM0</accession>
<sequence>MTTNTQDRVIHLKQSDMDRLTTLIDRHDTPAAEALDEELTRAQIWPDDDFPGDSIAMGSRVRFEDLDTGKQTEVTLVYPHEADVGAMKISVLSPVGSALIGLRIGDSIDWPMNAGRVRRLKVDALLG</sequence>
<dbReference type="Pfam" id="PF01272">
    <property type="entry name" value="GreA_GreB"/>
    <property type="match status" value="1"/>
</dbReference>
<dbReference type="EMBL" id="JAFKCZ010000006">
    <property type="protein sequence ID" value="MBN7796754.1"/>
    <property type="molecule type" value="Genomic_DNA"/>
</dbReference>
<dbReference type="InterPro" id="IPR018151">
    <property type="entry name" value="TF_GreA/GreB_CS"/>
</dbReference>
<dbReference type="GO" id="GO:0016301">
    <property type="term" value="F:kinase activity"/>
    <property type="evidence" value="ECO:0007669"/>
    <property type="project" value="UniProtKB-KW"/>
</dbReference>
<dbReference type="InterPro" id="IPR029462">
    <property type="entry name" value="Rnk_N"/>
</dbReference>
<dbReference type="Gene3D" id="3.10.50.30">
    <property type="entry name" value="Transcription elongation factor, GreA/GreB, C-terminal domain"/>
    <property type="match status" value="1"/>
</dbReference>
<protein>
    <submittedName>
        <fullName evidence="3">Nucleoside diphosphate kinase regulator</fullName>
    </submittedName>
</protein>
<keyword evidence="4" id="KW-1185">Reference proteome</keyword>
<comment type="caution">
    <text evidence="3">The sequence shown here is derived from an EMBL/GenBank/DDBJ whole genome shotgun (WGS) entry which is preliminary data.</text>
</comment>
<gene>
    <name evidence="3" type="primary">rnk</name>
    <name evidence="3" type="ORF">JYP50_09140</name>
</gene>
<dbReference type="Pfam" id="PF14760">
    <property type="entry name" value="Rnk_N"/>
    <property type="match status" value="1"/>
</dbReference>
<dbReference type="PANTHER" id="PTHR30437">
    <property type="entry name" value="TRANSCRIPTION ELONGATION FACTOR GREA"/>
    <property type="match status" value="1"/>
</dbReference>
<evidence type="ECO:0000259" key="1">
    <source>
        <dbReference type="Pfam" id="PF01272"/>
    </source>
</evidence>
<dbReference type="NCBIfam" id="NF004396">
    <property type="entry name" value="PRK05753.1"/>
    <property type="match status" value="1"/>
</dbReference>
<dbReference type="RefSeq" id="WP_206560206.1">
    <property type="nucleotide sequence ID" value="NZ_JAFKCZ010000006.1"/>
</dbReference>
<dbReference type="AlphaFoldDB" id="A0A939IIM0"/>
<dbReference type="InterPro" id="IPR001437">
    <property type="entry name" value="Tscrpt_elong_fac_GreA/B_C"/>
</dbReference>
<keyword evidence="3" id="KW-0418">Kinase</keyword>
<reference evidence="3" key="1">
    <citation type="submission" date="2021-02" db="EMBL/GenBank/DDBJ databases">
        <title>PHA producing bacteria isolated from coastal sediment in Guangdong, Shenzhen.</title>
        <authorList>
            <person name="Zheng W."/>
            <person name="Yu S."/>
            <person name="Huang Y."/>
        </authorList>
    </citation>
    <scope>NUCLEOTIDE SEQUENCE</scope>
    <source>
        <strain evidence="3">TN14-10</strain>
    </source>
</reference>
<evidence type="ECO:0000313" key="3">
    <source>
        <dbReference type="EMBL" id="MBN7796754.1"/>
    </source>
</evidence>
<dbReference type="InterPro" id="IPR036953">
    <property type="entry name" value="GreA/GreB_C_sf"/>
</dbReference>
<dbReference type="GO" id="GO:0070063">
    <property type="term" value="F:RNA polymerase binding"/>
    <property type="evidence" value="ECO:0007669"/>
    <property type="project" value="InterPro"/>
</dbReference>
<keyword evidence="3" id="KW-0808">Transferase</keyword>
<evidence type="ECO:0000313" key="4">
    <source>
        <dbReference type="Proteomes" id="UP000664303"/>
    </source>
</evidence>
<dbReference type="GO" id="GO:0003677">
    <property type="term" value="F:DNA binding"/>
    <property type="evidence" value="ECO:0007669"/>
    <property type="project" value="InterPro"/>
</dbReference>
<evidence type="ECO:0000259" key="2">
    <source>
        <dbReference type="Pfam" id="PF14760"/>
    </source>
</evidence>
<dbReference type="Gene3D" id="1.10.286.20">
    <property type="match status" value="1"/>
</dbReference>
<dbReference type="GO" id="GO:0032784">
    <property type="term" value="P:regulation of DNA-templated transcription elongation"/>
    <property type="evidence" value="ECO:0007669"/>
    <property type="project" value="InterPro"/>
</dbReference>